<keyword evidence="4 5" id="KW-0539">Nucleus</keyword>
<dbReference type="PANTHER" id="PTHR47573:SF1">
    <property type="entry name" value="PROTEIN AF-9 HOMOLOG"/>
    <property type="match status" value="1"/>
</dbReference>
<evidence type="ECO:0000313" key="9">
    <source>
        <dbReference type="EMBL" id="KAJ2892897.1"/>
    </source>
</evidence>
<evidence type="ECO:0000256" key="3">
    <source>
        <dbReference type="ARBA" id="ARBA00023163"/>
    </source>
</evidence>
<name>A0AAD5RK77_9PEZI</name>
<comment type="caution">
    <text evidence="9">The sequence shown here is derived from an EMBL/GenBank/DDBJ whole genome shotgun (WGS) entry which is preliminary data.</text>
</comment>
<dbReference type="InterPro" id="IPR005033">
    <property type="entry name" value="YEATS"/>
</dbReference>
<proteinExistence type="predicted"/>
<evidence type="ECO:0000313" key="10">
    <source>
        <dbReference type="Proteomes" id="UP001201980"/>
    </source>
</evidence>
<reference evidence="9" key="1">
    <citation type="submission" date="2022-07" db="EMBL/GenBank/DDBJ databases">
        <title>Draft genome sequence of Zalerion maritima ATCC 34329, a (micro)plastics degrading marine fungus.</title>
        <authorList>
            <person name="Paco A."/>
            <person name="Goncalves M.F.M."/>
            <person name="Rocha-Santos T.A.P."/>
            <person name="Alves A."/>
        </authorList>
    </citation>
    <scope>NUCLEOTIDE SEQUENCE</scope>
    <source>
        <strain evidence="9">ATCC 34329</strain>
    </source>
</reference>
<feature type="compositionally biased region" description="Low complexity" evidence="7">
    <location>
        <begin position="270"/>
        <end position="294"/>
    </location>
</feature>
<dbReference type="InterPro" id="IPR038704">
    <property type="entry name" value="YEAST_sf"/>
</dbReference>
<feature type="region of interest" description="Disordered" evidence="7">
    <location>
        <begin position="266"/>
        <end position="299"/>
    </location>
</feature>
<dbReference type="GO" id="GO:0005634">
    <property type="term" value="C:nucleus"/>
    <property type="evidence" value="ECO:0007669"/>
    <property type="project" value="UniProtKB-SubCell"/>
</dbReference>
<keyword evidence="10" id="KW-1185">Reference proteome</keyword>
<keyword evidence="2" id="KW-0805">Transcription regulation</keyword>
<evidence type="ECO:0000256" key="2">
    <source>
        <dbReference type="ARBA" id="ARBA00023015"/>
    </source>
</evidence>
<evidence type="ECO:0000256" key="1">
    <source>
        <dbReference type="ARBA" id="ARBA00022408"/>
    </source>
</evidence>
<accession>A0AAD5RK77</accession>
<dbReference type="AlphaFoldDB" id="A0AAD5RK77"/>
<dbReference type="GO" id="GO:0006355">
    <property type="term" value="P:regulation of DNA-templated transcription"/>
    <property type="evidence" value="ECO:0007669"/>
    <property type="project" value="InterPro"/>
</dbReference>
<dbReference type="Pfam" id="PF03366">
    <property type="entry name" value="YEATS"/>
    <property type="match status" value="1"/>
</dbReference>
<evidence type="ECO:0000259" key="8">
    <source>
        <dbReference type="PROSITE" id="PS51037"/>
    </source>
</evidence>
<dbReference type="PROSITE" id="PS51037">
    <property type="entry name" value="YEATS"/>
    <property type="match status" value="1"/>
</dbReference>
<dbReference type="PANTHER" id="PTHR47573">
    <property type="entry name" value="PROTEIN AF-9 HOMOLOG"/>
    <property type="match status" value="1"/>
</dbReference>
<evidence type="ECO:0000256" key="6">
    <source>
        <dbReference type="SAM" id="Coils"/>
    </source>
</evidence>
<keyword evidence="6" id="KW-0175">Coiled coil</keyword>
<feature type="domain" description="YEATS" evidence="8">
    <location>
        <begin position="109"/>
        <end position="267"/>
    </location>
</feature>
<dbReference type="InterPro" id="IPR055129">
    <property type="entry name" value="YEATS_dom"/>
</dbReference>
<dbReference type="Gene3D" id="2.60.40.1970">
    <property type="entry name" value="YEATS domain"/>
    <property type="match status" value="1"/>
</dbReference>
<protein>
    <recommendedName>
        <fullName evidence="1">Protein AF-9 homolog</fullName>
    </recommendedName>
</protein>
<sequence>MDKMPQVIDSTQLGGFVPRLARAQTVPWTLLTYVSHGGATWRGTQEGFIGCHACKAELLSTNNSSLKVLSRTYFNIACLNTLHRYSLVVDGANKTPKLSILNSAAAGKRVKGTQISRPFCYGTTARPFDPVSNPKPAGVPDDHTHSWEVYVRGIDGADITYWLRRVQFKLHESIPNHVRMIEGVQGQPFVVKETGWGEFEISIKLYFAAESNEKPQTLYHHLRLHPYGKTDQEKEATGKNNEVISWCYEDLLFNEPYEAFYETLTSGARPKGTPAPAPTHTTGKSKGKGASSSTPANTYKIPEKHLPQQVLERTALIPIKSSPKSPFSREAEQQDLNRINDACAEVQKMQKVLSAELKEKEERLKKLKAENAA</sequence>
<comment type="subcellular location">
    <subcellularLocation>
        <location evidence="5">Nucleus</location>
    </subcellularLocation>
</comment>
<evidence type="ECO:0000256" key="5">
    <source>
        <dbReference type="PROSITE-ProRule" id="PRU00376"/>
    </source>
</evidence>
<dbReference type="EMBL" id="JAKWBI020000697">
    <property type="protein sequence ID" value="KAJ2892897.1"/>
    <property type="molecule type" value="Genomic_DNA"/>
</dbReference>
<dbReference type="Proteomes" id="UP001201980">
    <property type="component" value="Unassembled WGS sequence"/>
</dbReference>
<evidence type="ECO:0000256" key="4">
    <source>
        <dbReference type="ARBA" id="ARBA00023242"/>
    </source>
</evidence>
<dbReference type="GO" id="GO:0000785">
    <property type="term" value="C:chromatin"/>
    <property type="evidence" value="ECO:0007669"/>
    <property type="project" value="UniProtKB-ARBA"/>
</dbReference>
<organism evidence="9 10">
    <name type="scientific">Zalerion maritima</name>
    <dbReference type="NCBI Taxonomy" id="339359"/>
    <lineage>
        <taxon>Eukaryota</taxon>
        <taxon>Fungi</taxon>
        <taxon>Dikarya</taxon>
        <taxon>Ascomycota</taxon>
        <taxon>Pezizomycotina</taxon>
        <taxon>Sordariomycetes</taxon>
        <taxon>Lulworthiomycetidae</taxon>
        <taxon>Lulworthiales</taxon>
        <taxon>Lulworthiaceae</taxon>
        <taxon>Zalerion</taxon>
    </lineage>
</organism>
<dbReference type="CDD" id="cd16908">
    <property type="entry name" value="YEATS_Yaf9_like"/>
    <property type="match status" value="1"/>
</dbReference>
<feature type="coiled-coil region" evidence="6">
    <location>
        <begin position="329"/>
        <end position="370"/>
    </location>
</feature>
<keyword evidence="3" id="KW-0804">Transcription</keyword>
<gene>
    <name evidence="9" type="ORF">MKZ38_009219</name>
</gene>
<evidence type="ECO:0000256" key="7">
    <source>
        <dbReference type="SAM" id="MobiDB-lite"/>
    </source>
</evidence>